<protein>
    <submittedName>
        <fullName evidence="2">Uncharacterized protein</fullName>
    </submittedName>
</protein>
<evidence type="ECO:0000256" key="1">
    <source>
        <dbReference type="SAM" id="MobiDB-lite"/>
    </source>
</evidence>
<feature type="compositionally biased region" description="Basic and acidic residues" evidence="1">
    <location>
        <begin position="54"/>
        <end position="67"/>
    </location>
</feature>
<evidence type="ECO:0000313" key="2">
    <source>
        <dbReference type="EnsemblMetazoa" id="Aqu2.1.23335_001"/>
    </source>
</evidence>
<sequence>MRIIQADSNSSRDSLILHGSMADLTQQEGDDDDEETAFLSREVELISEAPLKPNDSDKKDEKTERRPSTVSGHKQEYNVSGEGSNIFGMTQELADLLPLEEDYQPKTFPRKTSRSNVHPKSIDFNTFDQTQSVPVMYSSNEDISNDNDPDDEDTEYSLEALKRRRRSAPHPDIQKFNKAISRIDDRSAVRGAFDRARVERKKSFVESSYSRLSRHIVSSDTDIRQ</sequence>
<name>A0A1X7U6E9_AMPQE</name>
<dbReference type="AlphaFoldDB" id="A0A1X7U6E9"/>
<feature type="region of interest" description="Disordered" evidence="1">
    <location>
        <begin position="104"/>
        <end position="132"/>
    </location>
</feature>
<dbReference type="EnsemblMetazoa" id="Aqu2.1.23335_001">
    <property type="protein sequence ID" value="Aqu2.1.23335_001"/>
    <property type="gene ID" value="Aqu2.1.23335"/>
</dbReference>
<proteinExistence type="predicted"/>
<organism evidence="2">
    <name type="scientific">Amphimedon queenslandica</name>
    <name type="common">Sponge</name>
    <dbReference type="NCBI Taxonomy" id="400682"/>
    <lineage>
        <taxon>Eukaryota</taxon>
        <taxon>Metazoa</taxon>
        <taxon>Porifera</taxon>
        <taxon>Demospongiae</taxon>
        <taxon>Heteroscleromorpha</taxon>
        <taxon>Haplosclerida</taxon>
        <taxon>Niphatidae</taxon>
        <taxon>Amphimedon</taxon>
    </lineage>
</organism>
<feature type="compositionally biased region" description="Polar residues" evidence="1">
    <location>
        <begin position="1"/>
        <end position="13"/>
    </location>
</feature>
<reference evidence="2" key="1">
    <citation type="submission" date="2017-05" db="UniProtKB">
        <authorList>
            <consortium name="EnsemblMetazoa"/>
        </authorList>
    </citation>
    <scope>IDENTIFICATION</scope>
</reference>
<accession>A0A1X7U6E9</accession>
<feature type="compositionally biased region" description="Polar residues" evidence="1">
    <location>
        <begin position="68"/>
        <end position="83"/>
    </location>
</feature>
<feature type="compositionally biased region" description="Polar residues" evidence="1">
    <location>
        <begin position="114"/>
        <end position="132"/>
    </location>
</feature>
<feature type="region of interest" description="Disordered" evidence="1">
    <location>
        <begin position="1"/>
        <end position="85"/>
    </location>
</feature>
<dbReference type="InParanoid" id="A0A1X7U6E9"/>